<gene>
    <name evidence="2" type="ORF">BDD16_001281</name>
</gene>
<accession>A0A7Y9UJ12</accession>
<keyword evidence="3" id="KW-1185">Reference proteome</keyword>
<protein>
    <submittedName>
        <fullName evidence="2">Uncharacterized protein</fullName>
    </submittedName>
</protein>
<evidence type="ECO:0000313" key="2">
    <source>
        <dbReference type="EMBL" id="NYG32295.1"/>
    </source>
</evidence>
<dbReference type="AlphaFoldDB" id="A0A7Y9UJ12"/>
<feature type="signal peptide" evidence="1">
    <location>
        <begin position="1"/>
        <end position="25"/>
    </location>
</feature>
<dbReference type="EMBL" id="JACCFH010000001">
    <property type="protein sequence ID" value="NYG32295.1"/>
    <property type="molecule type" value="Genomic_DNA"/>
</dbReference>
<organism evidence="2 3">
    <name type="scientific">Sphaerotilus montanus</name>
    <dbReference type="NCBI Taxonomy" id="522889"/>
    <lineage>
        <taxon>Bacteria</taxon>
        <taxon>Pseudomonadati</taxon>
        <taxon>Pseudomonadota</taxon>
        <taxon>Betaproteobacteria</taxon>
        <taxon>Burkholderiales</taxon>
        <taxon>Sphaerotilaceae</taxon>
        <taxon>Sphaerotilus</taxon>
    </lineage>
</organism>
<keyword evidence="1" id="KW-0732">Signal</keyword>
<reference evidence="2 3" key="1">
    <citation type="submission" date="2020-07" db="EMBL/GenBank/DDBJ databases">
        <title>Genomic Encyclopedia of Archaeal and Bacterial Type Strains, Phase II (KMG-II): from individual species to whole genera.</title>
        <authorList>
            <person name="Goeker M."/>
        </authorList>
    </citation>
    <scope>NUCLEOTIDE SEQUENCE [LARGE SCALE GENOMIC DNA]</scope>
    <source>
        <strain evidence="2 3">DSM 21226</strain>
    </source>
</reference>
<evidence type="ECO:0000313" key="3">
    <source>
        <dbReference type="Proteomes" id="UP000518288"/>
    </source>
</evidence>
<dbReference type="Proteomes" id="UP000518288">
    <property type="component" value="Unassembled WGS sequence"/>
</dbReference>
<evidence type="ECO:0000256" key="1">
    <source>
        <dbReference type="SAM" id="SignalP"/>
    </source>
</evidence>
<sequence>MHTSPVLAIWFLLCLLVGGSGAARAAPGAEATDWEVVAADLLRQPGFKALPIRIAASTGHAPAEMEVGGGRCVLHLRTRGNPVADVLLRQAAADDRLVWMQAILVHEIAHCWRWQGQDAALQQFAALIGTAGRDSRRLDEVHQRMRDEETFADVAALAWVAQAAPEQFEAMLGAFGRLRGNFTLSAGAHDTRAALDRVRREGFAPGQAPFDAARALLADTGR</sequence>
<dbReference type="RefSeq" id="WP_179633203.1">
    <property type="nucleotide sequence ID" value="NZ_JACCFH010000001.1"/>
</dbReference>
<feature type="chain" id="PRO_5031316869" evidence="1">
    <location>
        <begin position="26"/>
        <end position="222"/>
    </location>
</feature>
<comment type="caution">
    <text evidence="2">The sequence shown here is derived from an EMBL/GenBank/DDBJ whole genome shotgun (WGS) entry which is preliminary data.</text>
</comment>
<name>A0A7Y9UJ12_9BURK</name>
<proteinExistence type="predicted"/>